<dbReference type="Proteomes" id="UP000324897">
    <property type="component" value="Chromosome 5"/>
</dbReference>
<dbReference type="Gramene" id="TVU45433">
    <property type="protein sequence ID" value="TVU45433"/>
    <property type="gene ID" value="EJB05_04920"/>
</dbReference>
<organism evidence="1 2">
    <name type="scientific">Eragrostis curvula</name>
    <name type="common">weeping love grass</name>
    <dbReference type="NCBI Taxonomy" id="38414"/>
    <lineage>
        <taxon>Eukaryota</taxon>
        <taxon>Viridiplantae</taxon>
        <taxon>Streptophyta</taxon>
        <taxon>Embryophyta</taxon>
        <taxon>Tracheophyta</taxon>
        <taxon>Spermatophyta</taxon>
        <taxon>Magnoliopsida</taxon>
        <taxon>Liliopsida</taxon>
        <taxon>Poales</taxon>
        <taxon>Poaceae</taxon>
        <taxon>PACMAD clade</taxon>
        <taxon>Chloridoideae</taxon>
        <taxon>Eragrostideae</taxon>
        <taxon>Eragrostidinae</taxon>
        <taxon>Eragrostis</taxon>
    </lineage>
</organism>
<evidence type="ECO:0000313" key="2">
    <source>
        <dbReference type="Proteomes" id="UP000324897"/>
    </source>
</evidence>
<keyword evidence="2" id="KW-1185">Reference proteome</keyword>
<sequence length="71" mass="7523">MKRMGAPHKGEALRCPCSCLLLQEKGLLFLYGRQLAAWGSGRGTPVGVWLAIAGNEEGIGARKAPSWLTAA</sequence>
<feature type="non-terminal residue" evidence="1">
    <location>
        <position position="1"/>
    </location>
</feature>
<reference evidence="1 2" key="1">
    <citation type="journal article" date="2019" name="Sci. Rep.">
        <title>A high-quality genome of Eragrostis curvula grass provides insights into Poaceae evolution and supports new strategies to enhance forage quality.</title>
        <authorList>
            <person name="Carballo J."/>
            <person name="Santos B.A.C.M."/>
            <person name="Zappacosta D."/>
            <person name="Garbus I."/>
            <person name="Selva J.P."/>
            <person name="Gallo C.A."/>
            <person name="Diaz A."/>
            <person name="Albertini E."/>
            <person name="Caccamo M."/>
            <person name="Echenique V."/>
        </authorList>
    </citation>
    <scope>NUCLEOTIDE SEQUENCE [LARGE SCALE GENOMIC DNA]</scope>
    <source>
        <strain evidence="2">cv. Victoria</strain>
        <tissue evidence="1">Leaf</tissue>
    </source>
</reference>
<name>A0A5J9WBQ5_9POAL</name>
<comment type="caution">
    <text evidence="1">The sequence shown here is derived from an EMBL/GenBank/DDBJ whole genome shotgun (WGS) entry which is preliminary data.</text>
</comment>
<accession>A0A5J9WBQ5</accession>
<proteinExistence type="predicted"/>
<protein>
    <submittedName>
        <fullName evidence="1">Uncharacterized protein</fullName>
    </submittedName>
</protein>
<dbReference type="EMBL" id="RWGY01000004">
    <property type="protein sequence ID" value="TVU45433.1"/>
    <property type="molecule type" value="Genomic_DNA"/>
</dbReference>
<dbReference type="AlphaFoldDB" id="A0A5J9WBQ5"/>
<gene>
    <name evidence="1" type="ORF">EJB05_04920</name>
</gene>
<evidence type="ECO:0000313" key="1">
    <source>
        <dbReference type="EMBL" id="TVU45433.1"/>
    </source>
</evidence>